<reference evidence="3 4" key="1">
    <citation type="submission" date="2024-03" db="EMBL/GenBank/DDBJ databases">
        <title>Rhodococcus navarretei sp. nov. and Pseudarthrobacter quantumdoti sp. nov., two new species with the ability to biosynthesize Quantum Dots isolated from soil samples at Union Glacier, Antarctica.</title>
        <authorList>
            <person name="Vargas M."/>
        </authorList>
    </citation>
    <scope>NUCLEOTIDE SEQUENCE [LARGE SCALE GENOMIC DNA]</scope>
    <source>
        <strain evidence="3 4">RC-2-3</strain>
    </source>
</reference>
<evidence type="ECO:0000259" key="2">
    <source>
        <dbReference type="Pfam" id="PF07510"/>
    </source>
</evidence>
<dbReference type="InterPro" id="IPR011089">
    <property type="entry name" value="GmrSD_C"/>
</dbReference>
<dbReference type="Pfam" id="PF07510">
    <property type="entry name" value="GmrSD_C"/>
    <property type="match status" value="1"/>
</dbReference>
<gene>
    <name evidence="3" type="ORF">WHH00_13765</name>
</gene>
<keyword evidence="3" id="KW-0255">Endonuclease</keyword>
<dbReference type="PANTHER" id="PTHR35149:SF1">
    <property type="entry name" value="DUF5655 DOMAIN-CONTAINING PROTEIN"/>
    <property type="match status" value="1"/>
</dbReference>
<protein>
    <submittedName>
        <fullName evidence="3">DUF262 domain-containing HNH endonuclease family protein</fullName>
    </submittedName>
</protein>
<dbReference type="GO" id="GO:0004519">
    <property type="term" value="F:endonuclease activity"/>
    <property type="evidence" value="ECO:0007669"/>
    <property type="project" value="UniProtKB-KW"/>
</dbReference>
<feature type="domain" description="GmrSD restriction endonucleases C-terminal" evidence="2">
    <location>
        <begin position="446"/>
        <end position="575"/>
    </location>
</feature>
<keyword evidence="4" id="KW-1185">Reference proteome</keyword>
<dbReference type="EMBL" id="CP148033">
    <property type="protein sequence ID" value="WXK92142.1"/>
    <property type="molecule type" value="Genomic_DNA"/>
</dbReference>
<name>A0ABZ2R135_9MICC</name>
<evidence type="ECO:0000313" key="4">
    <source>
        <dbReference type="Proteomes" id="UP001623384"/>
    </source>
</evidence>
<proteinExistence type="predicted"/>
<keyword evidence="3" id="KW-0540">Nuclease</keyword>
<feature type="domain" description="GmrSD restriction endonucleases N-terminal" evidence="1">
    <location>
        <begin position="18"/>
        <end position="256"/>
    </location>
</feature>
<accession>A0ABZ2R135</accession>
<evidence type="ECO:0000259" key="1">
    <source>
        <dbReference type="Pfam" id="PF03235"/>
    </source>
</evidence>
<dbReference type="Pfam" id="PF03235">
    <property type="entry name" value="GmrSD_N"/>
    <property type="match status" value="1"/>
</dbReference>
<organism evidence="3 4">
    <name type="scientific">Pseudarthrobacter quantipunctorum</name>
    <dbReference type="NCBI Taxonomy" id="3128980"/>
    <lineage>
        <taxon>Bacteria</taxon>
        <taxon>Bacillati</taxon>
        <taxon>Actinomycetota</taxon>
        <taxon>Actinomycetes</taxon>
        <taxon>Micrococcales</taxon>
        <taxon>Micrococcaceae</taxon>
        <taxon>Pseudarthrobacter</taxon>
    </lineage>
</organism>
<dbReference type="Proteomes" id="UP001623384">
    <property type="component" value="Chromosome"/>
</dbReference>
<dbReference type="InterPro" id="IPR004919">
    <property type="entry name" value="GmrSD_N"/>
</dbReference>
<sequence>MPAEPKLTLSTDEVRASGLFTGRNIYDIPYFQRPYKWDSEKTNQLQADVLKLVDGETDVHFLGAIITHQRARANAAQSHVIEVIDGQQRLTTIYLYILAAVKTLIDCDQLDEAKALFMNFIVDGLSTGGGSNLRLHTSHEDRARLNMVVQEVLDTKNFSNHLVGFAFRRLATSDSSSTTKGRSIKNNYAAAKRFFKAQFDQGGSERVAAVYGAILEHLTVVQIEVQDPTNGPKIFDSLNSRQQPMTAGDLIRNDIFARAADNDPSEVDRINTEDWLPFYRGFWIGDKNYFDEYFFPYGLVQNPKLTKSQVYKALRDSWQGKDPRSVVQELAKYQPHFMDLVAGGNRTAHTAPIAERMARLHAAGAPSSVYPFVMRISSGVADHLLDEGKAAEVLDVVDAFLTRRAICGIEPTGLHAVFKGLWNECGGEVTAERVVQIIRNHRTVAWPSDDDVRRDVASRPLFGTSIVKYVVREYDRSLGGDKHNTVAHLEHVLPQKSTALWPFSKDEHGELSNLLANLLPLSANMNSSIGNEPYAKKRVRYSADSVFKSVREFADLNTEWTPKDLRVRSKVMADWAVKRWPSYRT</sequence>
<dbReference type="PANTHER" id="PTHR35149">
    <property type="entry name" value="SLL5132 PROTEIN"/>
    <property type="match status" value="1"/>
</dbReference>
<dbReference type="RefSeq" id="WP_406633609.1">
    <property type="nucleotide sequence ID" value="NZ_CP148033.1"/>
</dbReference>
<keyword evidence="3" id="KW-0378">Hydrolase</keyword>
<evidence type="ECO:0000313" key="3">
    <source>
        <dbReference type="EMBL" id="WXK92142.1"/>
    </source>
</evidence>